<dbReference type="PANTHER" id="PTHR30520">
    <property type="entry name" value="FORMATE TRANSPORTER-RELATED"/>
    <property type="match status" value="1"/>
</dbReference>
<keyword evidence="4 5" id="KW-0472">Membrane</keyword>
<gene>
    <name evidence="6" type="primary">yfdC</name>
    <name evidence="6" type="ORF">CEV31_3180</name>
</gene>
<evidence type="ECO:0000256" key="4">
    <source>
        <dbReference type="ARBA" id="ARBA00023136"/>
    </source>
</evidence>
<evidence type="ECO:0000313" key="7">
    <source>
        <dbReference type="Proteomes" id="UP000215590"/>
    </source>
</evidence>
<dbReference type="GO" id="GO:0005886">
    <property type="term" value="C:plasma membrane"/>
    <property type="evidence" value="ECO:0007669"/>
    <property type="project" value="TreeGrafter"/>
</dbReference>
<feature type="transmembrane region" description="Helical" evidence="5">
    <location>
        <begin position="124"/>
        <end position="149"/>
    </location>
</feature>
<accession>A0A256FK41</accession>
<proteinExistence type="predicted"/>
<dbReference type="RefSeq" id="WP_094508616.1">
    <property type="nucleotide sequence ID" value="NZ_JBHEEK010000003.1"/>
</dbReference>
<keyword evidence="3 5" id="KW-1133">Transmembrane helix</keyword>
<protein>
    <submittedName>
        <fullName evidence="6">Inner membrane protein YfdC</fullName>
    </submittedName>
</protein>
<dbReference type="InterPro" id="IPR023271">
    <property type="entry name" value="Aquaporin-like"/>
</dbReference>
<comment type="subcellular location">
    <subcellularLocation>
        <location evidence="1">Membrane</location>
        <topology evidence="1">Multi-pass membrane protein</topology>
    </subcellularLocation>
</comment>
<evidence type="ECO:0000313" key="6">
    <source>
        <dbReference type="EMBL" id="OYR15224.1"/>
    </source>
</evidence>
<organism evidence="6 7">
    <name type="scientific">Brucella thiophenivorans</name>
    <dbReference type="NCBI Taxonomy" id="571255"/>
    <lineage>
        <taxon>Bacteria</taxon>
        <taxon>Pseudomonadati</taxon>
        <taxon>Pseudomonadota</taxon>
        <taxon>Alphaproteobacteria</taxon>
        <taxon>Hyphomicrobiales</taxon>
        <taxon>Brucellaceae</taxon>
        <taxon>Brucella/Ochrobactrum group</taxon>
        <taxon>Brucella</taxon>
    </lineage>
</organism>
<feature type="transmembrane region" description="Helical" evidence="5">
    <location>
        <begin position="74"/>
        <end position="93"/>
    </location>
</feature>
<keyword evidence="2 5" id="KW-0812">Transmembrane</keyword>
<evidence type="ECO:0000256" key="2">
    <source>
        <dbReference type="ARBA" id="ARBA00022692"/>
    </source>
</evidence>
<reference evidence="6 7" key="1">
    <citation type="submission" date="2017-07" db="EMBL/GenBank/DDBJ databases">
        <title>Phylogenetic study on the rhizospheric bacterium Ochrobactrum sp. A44.</title>
        <authorList>
            <person name="Krzyzanowska D.M."/>
            <person name="Ossowicki A."/>
            <person name="Rajewska M."/>
            <person name="Maciag T."/>
            <person name="Kaczynski Z."/>
            <person name="Czerwicka M."/>
            <person name="Jafra S."/>
        </authorList>
    </citation>
    <scope>NUCLEOTIDE SEQUENCE [LARGE SCALE GENOMIC DNA]</scope>
    <source>
        <strain evidence="6 7">DSM 7216</strain>
    </source>
</reference>
<dbReference type="AlphaFoldDB" id="A0A256FK41"/>
<keyword evidence="7" id="KW-1185">Reference proteome</keyword>
<sequence length="269" mass="29232">MAEDTSAEQTAETLKETLPSKSAAIHELIRRHGEKELGRDVLALLWSAIAAGISMSFSMMARGILEANLPASEMSFLISSAGYTVGFIIVIIANQQLFTENTITPVLPFMDQPSAYNLWRVSRLWGVVLTGNLIGGGIAAAAFAMLPIFSDDTFRSFVAMGHHLMENTAGEMFGKSIISGWLIATLVWMLHSTKASHFAIIFLITYLIAIGDFTHIIVGSIEVIFLLLIGEVSFTDAVLRFGIPTLFGNIFGGTFIFALISHAQIKADE</sequence>
<dbReference type="InterPro" id="IPR000292">
    <property type="entry name" value="For/NO2_transpt"/>
</dbReference>
<comment type="caution">
    <text evidence="6">The sequence shown here is derived from an EMBL/GenBank/DDBJ whole genome shotgun (WGS) entry which is preliminary data.</text>
</comment>
<evidence type="ECO:0000256" key="1">
    <source>
        <dbReference type="ARBA" id="ARBA00004141"/>
    </source>
</evidence>
<feature type="transmembrane region" description="Helical" evidence="5">
    <location>
        <begin position="41"/>
        <end position="62"/>
    </location>
</feature>
<dbReference type="Proteomes" id="UP000215590">
    <property type="component" value="Unassembled WGS sequence"/>
</dbReference>
<dbReference type="EMBL" id="NNRJ01000051">
    <property type="protein sequence ID" value="OYR15224.1"/>
    <property type="molecule type" value="Genomic_DNA"/>
</dbReference>
<feature type="transmembrane region" description="Helical" evidence="5">
    <location>
        <begin position="172"/>
        <end position="191"/>
    </location>
</feature>
<evidence type="ECO:0000256" key="5">
    <source>
        <dbReference type="SAM" id="Phobius"/>
    </source>
</evidence>
<dbReference type="GO" id="GO:0015499">
    <property type="term" value="F:formate transmembrane transporter activity"/>
    <property type="evidence" value="ECO:0007669"/>
    <property type="project" value="TreeGrafter"/>
</dbReference>
<dbReference type="PANTHER" id="PTHR30520:SF2">
    <property type="entry name" value="INNER MEMBRANE PROTEIN YFDC"/>
    <property type="match status" value="1"/>
</dbReference>
<evidence type="ECO:0000256" key="3">
    <source>
        <dbReference type="ARBA" id="ARBA00022989"/>
    </source>
</evidence>
<dbReference type="Gene3D" id="1.20.1080.10">
    <property type="entry name" value="Glycerol uptake facilitator protein"/>
    <property type="match status" value="1"/>
</dbReference>
<name>A0A256FK41_9HYPH</name>
<feature type="transmembrane region" description="Helical" evidence="5">
    <location>
        <begin position="241"/>
        <end position="260"/>
    </location>
</feature>
<dbReference type="OrthoDB" id="261587at2"/>
<dbReference type="Pfam" id="PF01226">
    <property type="entry name" value="Form_Nir_trans"/>
    <property type="match status" value="1"/>
</dbReference>
<feature type="transmembrane region" description="Helical" evidence="5">
    <location>
        <begin position="198"/>
        <end position="229"/>
    </location>
</feature>